<dbReference type="InterPro" id="IPR003661">
    <property type="entry name" value="HisK_dim/P_dom"/>
</dbReference>
<dbReference type="AlphaFoldDB" id="A0A5C5XQP7"/>
<keyword evidence="13" id="KW-0812">Transmembrane</keyword>
<evidence type="ECO:0000259" key="14">
    <source>
        <dbReference type="PROSITE" id="PS50109"/>
    </source>
</evidence>
<dbReference type="OrthoDB" id="9762493at2"/>
<evidence type="ECO:0000256" key="12">
    <source>
        <dbReference type="PROSITE-ProRule" id="PRU00169"/>
    </source>
</evidence>
<dbReference type="InterPro" id="IPR001638">
    <property type="entry name" value="Solute-binding_3/MltF_N"/>
</dbReference>
<reference evidence="17 18" key="1">
    <citation type="submission" date="2019-02" db="EMBL/GenBank/DDBJ databases">
        <title>Deep-cultivation of Planctomycetes and their phenomic and genomic characterization uncovers novel biology.</title>
        <authorList>
            <person name="Wiegand S."/>
            <person name="Jogler M."/>
            <person name="Boedeker C."/>
            <person name="Pinto D."/>
            <person name="Vollmers J."/>
            <person name="Rivas-Marin E."/>
            <person name="Kohn T."/>
            <person name="Peeters S.H."/>
            <person name="Heuer A."/>
            <person name="Rast P."/>
            <person name="Oberbeckmann S."/>
            <person name="Bunk B."/>
            <person name="Jeske O."/>
            <person name="Meyerdierks A."/>
            <person name="Storesund J.E."/>
            <person name="Kallscheuer N."/>
            <person name="Luecker S."/>
            <person name="Lage O.M."/>
            <person name="Pohl T."/>
            <person name="Merkel B.J."/>
            <person name="Hornburger P."/>
            <person name="Mueller R.-W."/>
            <person name="Bruemmer F."/>
            <person name="Labrenz M."/>
            <person name="Spormann A.M."/>
            <person name="Op Den Camp H."/>
            <person name="Overmann J."/>
            <person name="Amann R."/>
            <person name="Jetten M.S.M."/>
            <person name="Mascher T."/>
            <person name="Medema M.H."/>
            <person name="Devos D.P."/>
            <person name="Kaster A.-K."/>
            <person name="Ovreas L."/>
            <person name="Rohde M."/>
            <person name="Galperin M.Y."/>
            <person name="Jogler C."/>
        </authorList>
    </citation>
    <scope>NUCLEOTIDE SEQUENCE [LARGE SCALE GENOMIC DNA]</scope>
    <source>
        <strain evidence="17 18">CA85</strain>
    </source>
</reference>
<dbReference type="CDD" id="cd16922">
    <property type="entry name" value="HATPase_EvgS-ArcB-TorS-like"/>
    <property type="match status" value="1"/>
</dbReference>
<dbReference type="EMBL" id="SJPK01000007">
    <property type="protein sequence ID" value="TWT65224.1"/>
    <property type="molecule type" value="Genomic_DNA"/>
</dbReference>
<evidence type="ECO:0000259" key="15">
    <source>
        <dbReference type="PROSITE" id="PS50110"/>
    </source>
</evidence>
<keyword evidence="4 17" id="KW-0808">Transferase</keyword>
<keyword evidence="6 17" id="KW-0418">Kinase</keyword>
<feature type="domain" description="HPt" evidence="16">
    <location>
        <begin position="886"/>
        <end position="981"/>
    </location>
</feature>
<dbReference type="SMART" id="SM00387">
    <property type="entry name" value="HATPase_c"/>
    <property type="match status" value="1"/>
</dbReference>
<dbReference type="CDD" id="cd01007">
    <property type="entry name" value="PBP2_BvgS_HisK_like"/>
    <property type="match status" value="1"/>
</dbReference>
<evidence type="ECO:0000256" key="11">
    <source>
        <dbReference type="PROSITE-ProRule" id="PRU00110"/>
    </source>
</evidence>
<evidence type="ECO:0000256" key="3">
    <source>
        <dbReference type="ARBA" id="ARBA00022553"/>
    </source>
</evidence>
<dbReference type="SMART" id="SM00448">
    <property type="entry name" value="REC"/>
    <property type="match status" value="2"/>
</dbReference>
<keyword evidence="13" id="KW-0472">Membrane</keyword>
<dbReference type="InterPro" id="IPR011006">
    <property type="entry name" value="CheY-like_superfamily"/>
</dbReference>
<evidence type="ECO:0000256" key="8">
    <source>
        <dbReference type="ARBA" id="ARBA00023012"/>
    </source>
</evidence>
<accession>A0A5C5XQP7</accession>
<dbReference type="InterPro" id="IPR008207">
    <property type="entry name" value="Sig_transdc_His_kin_Hpt_dom"/>
</dbReference>
<evidence type="ECO:0000256" key="1">
    <source>
        <dbReference type="ARBA" id="ARBA00000085"/>
    </source>
</evidence>
<comment type="catalytic activity">
    <reaction evidence="1">
        <text>ATP + protein L-histidine = ADP + protein N-phospho-L-histidine.</text>
        <dbReference type="EC" id="2.7.13.3"/>
    </reaction>
</comment>
<name>A0A5C5XQP7_9BACT</name>
<dbReference type="PROSITE" id="PS50110">
    <property type="entry name" value="RESPONSE_REGULATORY"/>
    <property type="match status" value="2"/>
</dbReference>
<dbReference type="SMART" id="SM00388">
    <property type="entry name" value="HisKA"/>
    <property type="match status" value="1"/>
</dbReference>
<dbReference type="SUPFAM" id="SSF47384">
    <property type="entry name" value="Homodimeric domain of signal transducing histidine kinase"/>
    <property type="match status" value="1"/>
</dbReference>
<dbReference type="InterPro" id="IPR004358">
    <property type="entry name" value="Sig_transdc_His_kin-like_C"/>
</dbReference>
<dbReference type="Pfam" id="PF01627">
    <property type="entry name" value="Hpt"/>
    <property type="match status" value="1"/>
</dbReference>
<dbReference type="SMART" id="SM00062">
    <property type="entry name" value="PBPb"/>
    <property type="match status" value="1"/>
</dbReference>
<comment type="subunit">
    <text evidence="9">At low DSF concentrations, interacts with RpfF.</text>
</comment>
<organism evidence="17 18">
    <name type="scientific">Allorhodopirellula solitaria</name>
    <dbReference type="NCBI Taxonomy" id="2527987"/>
    <lineage>
        <taxon>Bacteria</taxon>
        <taxon>Pseudomonadati</taxon>
        <taxon>Planctomycetota</taxon>
        <taxon>Planctomycetia</taxon>
        <taxon>Pirellulales</taxon>
        <taxon>Pirellulaceae</taxon>
        <taxon>Allorhodopirellula</taxon>
    </lineage>
</organism>
<keyword evidence="18" id="KW-1185">Reference proteome</keyword>
<dbReference type="GO" id="GO:0005524">
    <property type="term" value="F:ATP binding"/>
    <property type="evidence" value="ECO:0007669"/>
    <property type="project" value="UniProtKB-KW"/>
</dbReference>
<dbReference type="GO" id="GO:0005886">
    <property type="term" value="C:plasma membrane"/>
    <property type="evidence" value="ECO:0007669"/>
    <property type="project" value="UniProtKB-SubCell"/>
</dbReference>
<dbReference type="CDD" id="cd00082">
    <property type="entry name" value="HisKA"/>
    <property type="match status" value="1"/>
</dbReference>
<keyword evidence="5" id="KW-0547">Nucleotide-binding</keyword>
<evidence type="ECO:0000256" key="5">
    <source>
        <dbReference type="ARBA" id="ARBA00022741"/>
    </source>
</evidence>
<dbReference type="CDD" id="cd00088">
    <property type="entry name" value="HPT"/>
    <property type="match status" value="1"/>
</dbReference>
<feature type="domain" description="Histidine kinase" evidence="14">
    <location>
        <begin position="344"/>
        <end position="557"/>
    </location>
</feature>
<evidence type="ECO:0000313" key="17">
    <source>
        <dbReference type="EMBL" id="TWT65224.1"/>
    </source>
</evidence>
<protein>
    <recommendedName>
        <fullName evidence="10">Sensory/regulatory protein RpfC</fullName>
        <ecNumber evidence="2">2.7.13.3</ecNumber>
    </recommendedName>
</protein>
<evidence type="ECO:0000256" key="7">
    <source>
        <dbReference type="ARBA" id="ARBA00022840"/>
    </source>
</evidence>
<dbReference type="Gene3D" id="3.40.190.10">
    <property type="entry name" value="Periplasmic binding protein-like II"/>
    <property type="match status" value="2"/>
</dbReference>
<sequence length="981" mass="108194">MIVQRTLFALVVCVLYLPLVSGQDVTDDLLTAEERAWLAEHPGIRMAPTPDYPPAEWFDEQGNYQGITSDYVDELERLLGIEFEIVQTDSWSENLRMLREREVDMFPLGAETADRLEYSRFTQPYIHFPAVILVRHGDEHLDMDALRGQRVAVAEGYATHRYLETDHPELELVPVLSAREGLFAVSSGAVSAFISDYASASYVIENEGIANVRVAGEAGYVYHMGCCVRSDWPELVSILQKGLDAISPQRRKEITNRWISPLPPPTPIYRQRGFWAVVVATLALIVGIFAWNRSLKRIVLQRTEELRQHRDTLEETVQRRTAELDEARIAAESASQAKGDFLANMSHEIRTPMNAIIGMSELALDTDLDREQREYLQTVLSSGEALLMLINDILDFSKIEAGKLDLDSIRFKLRDVLGDATHTLAVRAHKKGLELACHVLPEVPEYLIGDPGRLRQIIVNLIGNAVKFTEEGEVVLKVDVESQNEDSVVLHFAVSDTGIGIPDHLIDKIFGAFDQADTSTSRKFGGTGLGLSISKQLVALMDGRIWAESTVGIGTTFHCTASFGVQDPDTIPVAAELSELQGLKVLVVDDNETNLKILNEMLSHWGLVPTIVDSPQGAMHLLGGDDSKSPFQLILSDVNMPGMDGFDFLSWVRARPQLEKITAMMLTSSRSSGDSARAKAINVAALLTKPIKQSQLLEEIETAMGASGALKPKSETSDDGDPSVVGPLHILLAEDHPPNQQLAVRLLEKHGHTIVVANNGREAIEALKHERFDLLLTDIQMPEMDGFAATKVIRESEEGTHQHLPIIAMTAHAMKGDAQRCLDGGMDGYVSKPVRRKALYAAIDEVMQNAVAPQPVAEASKPADTSEVDARKVFDEEELKLEYEGDEDLLADMIESYFQLVPQLISDLETAIEKNDAAAVCETAHTLKGGSGNFFADAAFTSAQTLEQMGKDENLSHATAAWQQLRDDLVSLETELRRCVG</sequence>
<keyword evidence="13" id="KW-1133">Transmembrane helix</keyword>
<evidence type="ECO:0000256" key="2">
    <source>
        <dbReference type="ARBA" id="ARBA00012438"/>
    </source>
</evidence>
<dbReference type="Pfam" id="PF00497">
    <property type="entry name" value="SBP_bac_3"/>
    <property type="match status" value="1"/>
</dbReference>
<dbReference type="InterPro" id="IPR005467">
    <property type="entry name" value="His_kinase_dom"/>
</dbReference>
<dbReference type="SUPFAM" id="SSF53850">
    <property type="entry name" value="Periplasmic binding protein-like II"/>
    <property type="match status" value="1"/>
</dbReference>
<proteinExistence type="predicted"/>
<keyword evidence="7" id="KW-0067">ATP-binding</keyword>
<evidence type="ECO:0000313" key="18">
    <source>
        <dbReference type="Proteomes" id="UP000318053"/>
    </source>
</evidence>
<dbReference type="GO" id="GO:0000155">
    <property type="term" value="F:phosphorelay sensor kinase activity"/>
    <property type="evidence" value="ECO:0007669"/>
    <property type="project" value="InterPro"/>
</dbReference>
<evidence type="ECO:0000256" key="13">
    <source>
        <dbReference type="SAM" id="Phobius"/>
    </source>
</evidence>
<dbReference type="SUPFAM" id="SSF55874">
    <property type="entry name" value="ATPase domain of HSP90 chaperone/DNA topoisomerase II/histidine kinase"/>
    <property type="match status" value="1"/>
</dbReference>
<keyword evidence="8" id="KW-0902">Two-component regulatory system</keyword>
<dbReference type="PANTHER" id="PTHR45339:SF5">
    <property type="entry name" value="HISTIDINE KINASE"/>
    <property type="match status" value="1"/>
</dbReference>
<dbReference type="Gene3D" id="1.20.120.160">
    <property type="entry name" value="HPT domain"/>
    <property type="match status" value="1"/>
</dbReference>
<dbReference type="InterPro" id="IPR036641">
    <property type="entry name" value="HPT_dom_sf"/>
</dbReference>
<dbReference type="EC" id="2.7.13.3" evidence="2"/>
<dbReference type="PRINTS" id="PR00344">
    <property type="entry name" value="BCTRLSENSOR"/>
</dbReference>
<dbReference type="CDD" id="cd17546">
    <property type="entry name" value="REC_hyHK_CKI1_RcsC-like"/>
    <property type="match status" value="1"/>
</dbReference>
<comment type="caution">
    <text evidence="17">The sequence shown here is derived from an EMBL/GenBank/DDBJ whole genome shotgun (WGS) entry which is preliminary data.</text>
</comment>
<feature type="domain" description="Response regulatory" evidence="15">
    <location>
        <begin position="729"/>
        <end position="847"/>
    </location>
</feature>
<evidence type="ECO:0000256" key="9">
    <source>
        <dbReference type="ARBA" id="ARBA00064003"/>
    </source>
</evidence>
<dbReference type="SMART" id="SM00073">
    <property type="entry name" value="HPT"/>
    <property type="match status" value="1"/>
</dbReference>
<dbReference type="Proteomes" id="UP000318053">
    <property type="component" value="Unassembled WGS sequence"/>
</dbReference>
<dbReference type="InterPro" id="IPR001789">
    <property type="entry name" value="Sig_transdc_resp-reg_receiver"/>
</dbReference>
<feature type="modified residue" description="4-aspartylphosphate" evidence="12">
    <location>
        <position position="637"/>
    </location>
</feature>
<evidence type="ECO:0000256" key="10">
    <source>
        <dbReference type="ARBA" id="ARBA00068150"/>
    </source>
</evidence>
<gene>
    <name evidence="17" type="primary">barA_4</name>
    <name evidence="17" type="ORF">CA85_31360</name>
</gene>
<evidence type="ECO:0000256" key="4">
    <source>
        <dbReference type="ARBA" id="ARBA00022679"/>
    </source>
</evidence>
<dbReference type="Gene3D" id="3.40.50.2300">
    <property type="match status" value="2"/>
</dbReference>
<evidence type="ECO:0000256" key="6">
    <source>
        <dbReference type="ARBA" id="ARBA00022777"/>
    </source>
</evidence>
<keyword evidence="3 12" id="KW-0597">Phosphoprotein</keyword>
<dbReference type="FunFam" id="1.10.287.130:FF:000002">
    <property type="entry name" value="Two-component osmosensing histidine kinase"/>
    <property type="match status" value="1"/>
</dbReference>
<dbReference type="RefSeq" id="WP_146392082.1">
    <property type="nucleotide sequence ID" value="NZ_SJPK01000007.1"/>
</dbReference>
<feature type="modified residue" description="4-aspartylphosphate" evidence="12">
    <location>
        <position position="778"/>
    </location>
</feature>
<dbReference type="PROSITE" id="PS50894">
    <property type="entry name" value="HPT"/>
    <property type="match status" value="1"/>
</dbReference>
<evidence type="ECO:0000259" key="16">
    <source>
        <dbReference type="PROSITE" id="PS50894"/>
    </source>
</evidence>
<dbReference type="Gene3D" id="1.10.287.130">
    <property type="match status" value="1"/>
</dbReference>
<dbReference type="InterPro" id="IPR036890">
    <property type="entry name" value="HATPase_C_sf"/>
</dbReference>
<dbReference type="Pfam" id="PF00512">
    <property type="entry name" value="HisKA"/>
    <property type="match status" value="1"/>
</dbReference>
<dbReference type="SUPFAM" id="SSF47226">
    <property type="entry name" value="Histidine-containing phosphotransfer domain, HPT domain"/>
    <property type="match status" value="1"/>
</dbReference>
<feature type="domain" description="Response regulatory" evidence="15">
    <location>
        <begin position="584"/>
        <end position="704"/>
    </location>
</feature>
<dbReference type="PANTHER" id="PTHR45339">
    <property type="entry name" value="HYBRID SIGNAL TRANSDUCTION HISTIDINE KINASE J"/>
    <property type="match status" value="1"/>
</dbReference>
<feature type="transmembrane region" description="Helical" evidence="13">
    <location>
        <begin position="273"/>
        <end position="292"/>
    </location>
</feature>
<dbReference type="Pfam" id="PF00072">
    <property type="entry name" value="Response_reg"/>
    <property type="match status" value="2"/>
</dbReference>
<dbReference type="InterPro" id="IPR003594">
    <property type="entry name" value="HATPase_dom"/>
</dbReference>
<dbReference type="FunFam" id="3.30.565.10:FF:000010">
    <property type="entry name" value="Sensor histidine kinase RcsC"/>
    <property type="match status" value="1"/>
</dbReference>
<feature type="modified residue" description="Phosphohistidine" evidence="11">
    <location>
        <position position="925"/>
    </location>
</feature>
<dbReference type="Gene3D" id="3.30.565.10">
    <property type="entry name" value="Histidine kinase-like ATPase, C-terminal domain"/>
    <property type="match status" value="1"/>
</dbReference>
<dbReference type="CDD" id="cd00156">
    <property type="entry name" value="REC"/>
    <property type="match status" value="1"/>
</dbReference>
<dbReference type="PROSITE" id="PS50109">
    <property type="entry name" value="HIS_KIN"/>
    <property type="match status" value="1"/>
</dbReference>
<dbReference type="Pfam" id="PF02518">
    <property type="entry name" value="HATPase_c"/>
    <property type="match status" value="1"/>
</dbReference>
<dbReference type="SUPFAM" id="SSF52172">
    <property type="entry name" value="CheY-like"/>
    <property type="match status" value="2"/>
</dbReference>
<dbReference type="InterPro" id="IPR036097">
    <property type="entry name" value="HisK_dim/P_sf"/>
</dbReference>